<feature type="signal peptide" evidence="1">
    <location>
        <begin position="1"/>
        <end position="35"/>
    </location>
</feature>
<comment type="caution">
    <text evidence="2">The sequence shown here is derived from an EMBL/GenBank/DDBJ whole genome shotgun (WGS) entry which is preliminary data.</text>
</comment>
<gene>
    <name evidence="2" type="ORF">ABH38_16065</name>
</gene>
<sequence>MLIPLFSARKAAARAVGVGVLSGAMLFGAAPVAQAVEVAAPTPSVAGADSPNGVPGVPDVSRADLNNRADFGRVVPMDDDWWDPDDWWGPWWPGWHGGPWWHGGPGWHGGWHGGPGWHGGHGRH</sequence>
<reference evidence="2 3" key="1">
    <citation type="submission" date="2015-05" db="EMBL/GenBank/DDBJ databases">
        <title>Genome sequence of Mycobacterium haemophilum.</title>
        <authorList>
            <person name="Greninger A.L."/>
            <person name="Cunningham G."/>
            <person name="Miller S."/>
        </authorList>
    </citation>
    <scope>NUCLEOTIDE SEQUENCE [LARGE SCALE GENOMIC DNA]</scope>
    <source>
        <strain evidence="3">UC1</strain>
    </source>
</reference>
<dbReference type="PATRIC" id="fig|29311.18.peg.1566"/>
<dbReference type="AlphaFoldDB" id="A0A0I9THY2"/>
<evidence type="ECO:0000313" key="2">
    <source>
        <dbReference type="EMBL" id="KLO35385.1"/>
    </source>
</evidence>
<organism evidence="2 3">
    <name type="scientific">Mycobacterium haemophilum</name>
    <dbReference type="NCBI Taxonomy" id="29311"/>
    <lineage>
        <taxon>Bacteria</taxon>
        <taxon>Bacillati</taxon>
        <taxon>Actinomycetota</taxon>
        <taxon>Actinomycetes</taxon>
        <taxon>Mycobacteriales</taxon>
        <taxon>Mycobacteriaceae</taxon>
        <taxon>Mycobacterium</taxon>
    </lineage>
</organism>
<evidence type="ECO:0000313" key="3">
    <source>
        <dbReference type="Proteomes" id="UP000036334"/>
    </source>
</evidence>
<dbReference type="Proteomes" id="UP000036334">
    <property type="component" value="Unassembled WGS sequence"/>
</dbReference>
<evidence type="ECO:0000256" key="1">
    <source>
        <dbReference type="SAM" id="SignalP"/>
    </source>
</evidence>
<name>A0A0I9THY2_9MYCO</name>
<accession>A0A0I9THY2</accession>
<dbReference type="EMBL" id="LDPR01000015">
    <property type="protein sequence ID" value="KLO35385.1"/>
    <property type="molecule type" value="Genomic_DNA"/>
</dbReference>
<dbReference type="RefSeq" id="WP_047315895.1">
    <property type="nucleotide sequence ID" value="NZ_LDPQ01000018.1"/>
</dbReference>
<feature type="chain" id="PRO_5005236125" evidence="1">
    <location>
        <begin position="36"/>
        <end position="124"/>
    </location>
</feature>
<keyword evidence="1" id="KW-0732">Signal</keyword>
<keyword evidence="3" id="KW-1185">Reference proteome</keyword>
<protein>
    <submittedName>
        <fullName evidence="2">Uncharacterized protein</fullName>
    </submittedName>
</protein>
<proteinExistence type="predicted"/>